<dbReference type="GO" id="GO:0042597">
    <property type="term" value="C:periplasmic space"/>
    <property type="evidence" value="ECO:0007669"/>
    <property type="project" value="UniProtKB-SubCell"/>
</dbReference>
<evidence type="ECO:0000256" key="1">
    <source>
        <dbReference type="ARBA" id="ARBA00004418"/>
    </source>
</evidence>
<dbReference type="AlphaFoldDB" id="A0A160PGL1"/>
<protein>
    <submittedName>
        <fullName evidence="5">Nitrate/sulfonate/bicarbonate ABC transporter periplasmic components-like protein</fullName>
    </submittedName>
</protein>
<dbReference type="PANTHER" id="PTHR30024:SF47">
    <property type="entry name" value="TAURINE-BINDING PERIPLASMIC PROTEIN"/>
    <property type="match status" value="1"/>
</dbReference>
<dbReference type="EMBL" id="AP014809">
    <property type="protein sequence ID" value="BAU92439.1"/>
    <property type="molecule type" value="Genomic_DNA"/>
</dbReference>
<comment type="similarity">
    <text evidence="2">Belongs to the bacterial solute-binding protein SsuA/TauA family.</text>
</comment>
<evidence type="ECO:0000313" key="5">
    <source>
        <dbReference type="EMBL" id="BAU92439.1"/>
    </source>
</evidence>
<name>A0A160PGL1_9HYPH</name>
<evidence type="ECO:0000256" key="3">
    <source>
        <dbReference type="ARBA" id="ARBA00022729"/>
    </source>
</evidence>
<dbReference type="Pfam" id="PF13379">
    <property type="entry name" value="NMT1_2"/>
    <property type="match status" value="1"/>
</dbReference>
<reference evidence="5 6" key="1">
    <citation type="journal article" date="2016" name="Genome Announc.">
        <title>Complete Genome Sequence of Methylobacterium populi P-1M, Isolated from Pink-Pigmented Household Biofilm.</title>
        <authorList>
            <person name="Morohoshi T."/>
            <person name="Ikeda T."/>
        </authorList>
    </citation>
    <scope>NUCLEOTIDE SEQUENCE [LARGE SCALE GENOMIC DNA]</scope>
    <source>
        <strain evidence="5 6">P-1M</strain>
    </source>
</reference>
<dbReference type="PANTHER" id="PTHR30024">
    <property type="entry name" value="ALIPHATIC SULFONATES-BINDING PROTEIN-RELATED"/>
    <property type="match status" value="1"/>
</dbReference>
<gene>
    <name evidence="5" type="ORF">MPPM_3834</name>
</gene>
<comment type="subcellular location">
    <subcellularLocation>
        <location evidence="1">Periplasm</location>
    </subcellularLocation>
</comment>
<proteinExistence type="inferred from homology"/>
<dbReference type="SUPFAM" id="SSF53850">
    <property type="entry name" value="Periplasmic binding protein-like II"/>
    <property type="match status" value="1"/>
</dbReference>
<accession>A0A160PGL1</accession>
<feature type="signal peptide" evidence="4">
    <location>
        <begin position="1"/>
        <end position="22"/>
    </location>
</feature>
<organism evidence="5 6">
    <name type="scientific">Methylorubrum populi</name>
    <dbReference type="NCBI Taxonomy" id="223967"/>
    <lineage>
        <taxon>Bacteria</taxon>
        <taxon>Pseudomonadati</taxon>
        <taxon>Pseudomonadota</taxon>
        <taxon>Alphaproteobacteria</taxon>
        <taxon>Hyphomicrobiales</taxon>
        <taxon>Methylobacteriaceae</taxon>
        <taxon>Methylorubrum</taxon>
    </lineage>
</organism>
<dbReference type="RefSeq" id="WP_096486385.1">
    <property type="nucleotide sequence ID" value="NZ_AP014809.1"/>
</dbReference>
<dbReference type="OrthoDB" id="7307648at2"/>
<sequence length="341" mass="35341">MRNLFKAFALIAGLLALPVPLAAPLAAQTVPVRIGVIPVIGAAPVFVANGEGWLKEAGLAPAFTTFESGPNMIQALASGTIDVYVAGIAPLAVARTKGIDVRVVAATAIEEMVFVAAPKLAPYFASAPSKAEAFKQFKAKEGRPARLATQPPGSVPNTTLQHWLWQVAKADKADVEIVAMGIDATQQALLAGAVDGASIREPALTIVQARNPKITLIATGGEMFPDQPGTVVAVYGKFADANPKAVEGLVSALVKATDLLKKDPARAAPPVEAALGKGITDVATIQKALSSPAAKFVADPRTIIEATKQMQAYQVSIGTLDKEAPTDGLFDAKPFDAVKKP</sequence>
<dbReference type="Gene3D" id="3.40.190.10">
    <property type="entry name" value="Periplasmic binding protein-like II"/>
    <property type="match status" value="2"/>
</dbReference>
<evidence type="ECO:0000256" key="4">
    <source>
        <dbReference type="SAM" id="SignalP"/>
    </source>
</evidence>
<evidence type="ECO:0000313" key="6">
    <source>
        <dbReference type="Proteomes" id="UP000218288"/>
    </source>
</evidence>
<dbReference type="Proteomes" id="UP000218288">
    <property type="component" value="Chromosome"/>
</dbReference>
<keyword evidence="3 4" id="KW-0732">Signal</keyword>
<feature type="chain" id="PRO_5007819510" evidence="4">
    <location>
        <begin position="23"/>
        <end position="341"/>
    </location>
</feature>
<evidence type="ECO:0000256" key="2">
    <source>
        <dbReference type="ARBA" id="ARBA00010742"/>
    </source>
</evidence>